<dbReference type="EMBL" id="JAPVEA010000009">
    <property type="protein sequence ID" value="KAJ5432893.1"/>
    <property type="molecule type" value="Genomic_DNA"/>
</dbReference>
<keyword evidence="3" id="KW-1185">Reference proteome</keyword>
<dbReference type="Proteomes" id="UP001213681">
    <property type="component" value="Unassembled WGS sequence"/>
</dbReference>
<proteinExistence type="predicted"/>
<name>A0AAD6BUN7_9EURO</name>
<accession>A0AAD6BUN7</accession>
<dbReference type="GeneID" id="81605674"/>
<reference evidence="2" key="2">
    <citation type="journal article" date="2023" name="IMA Fungus">
        <title>Comparative genomic study of the Penicillium genus elucidates a diverse pangenome and 15 lateral gene transfer events.</title>
        <authorList>
            <person name="Petersen C."/>
            <person name="Sorensen T."/>
            <person name="Nielsen M.R."/>
            <person name="Sondergaard T.E."/>
            <person name="Sorensen J.L."/>
            <person name="Fitzpatrick D.A."/>
            <person name="Frisvad J.C."/>
            <person name="Nielsen K.L."/>
        </authorList>
    </citation>
    <scope>NUCLEOTIDE SEQUENCE</scope>
    <source>
        <strain evidence="2">IBT 16125</strain>
    </source>
</reference>
<gene>
    <name evidence="2" type="ORF">N7458_012049</name>
</gene>
<comment type="caution">
    <text evidence="2">The sequence shown here is derived from an EMBL/GenBank/DDBJ whole genome shotgun (WGS) entry which is preliminary data.</text>
</comment>
<dbReference type="AlphaFoldDB" id="A0AAD6BUN7"/>
<organism evidence="2 3">
    <name type="scientific">Penicillium daleae</name>
    <dbReference type="NCBI Taxonomy" id="63821"/>
    <lineage>
        <taxon>Eukaryota</taxon>
        <taxon>Fungi</taxon>
        <taxon>Dikarya</taxon>
        <taxon>Ascomycota</taxon>
        <taxon>Pezizomycotina</taxon>
        <taxon>Eurotiomycetes</taxon>
        <taxon>Eurotiomycetidae</taxon>
        <taxon>Eurotiales</taxon>
        <taxon>Aspergillaceae</taxon>
        <taxon>Penicillium</taxon>
    </lineage>
</organism>
<sequence length="150" mass="17132">MQIQALNTWHLNILESQELLDSTDGKRVLRTARTVNWRYSKYRAQASSIERVISKNRDIVQKVLREMVAAASLPADHEVYKEAGSQASDPVKTKIATAYEHKTEDNTKCSAEHKTEDKSEEIKRSSKKEDNPEKQMDIQPSEEKPSEMTA</sequence>
<evidence type="ECO:0000313" key="3">
    <source>
        <dbReference type="Proteomes" id="UP001213681"/>
    </source>
</evidence>
<protein>
    <submittedName>
        <fullName evidence="2">Uncharacterized protein</fullName>
    </submittedName>
</protein>
<dbReference type="RefSeq" id="XP_056760185.1">
    <property type="nucleotide sequence ID" value="XM_056915431.1"/>
</dbReference>
<evidence type="ECO:0000313" key="2">
    <source>
        <dbReference type="EMBL" id="KAJ5432893.1"/>
    </source>
</evidence>
<reference evidence="2" key="1">
    <citation type="submission" date="2022-12" db="EMBL/GenBank/DDBJ databases">
        <authorList>
            <person name="Petersen C."/>
        </authorList>
    </citation>
    <scope>NUCLEOTIDE SEQUENCE</scope>
    <source>
        <strain evidence="2">IBT 16125</strain>
    </source>
</reference>
<evidence type="ECO:0000256" key="1">
    <source>
        <dbReference type="SAM" id="MobiDB-lite"/>
    </source>
</evidence>
<feature type="region of interest" description="Disordered" evidence="1">
    <location>
        <begin position="99"/>
        <end position="150"/>
    </location>
</feature>